<feature type="transmembrane region" description="Helical" evidence="11">
    <location>
        <begin position="138"/>
        <end position="157"/>
    </location>
</feature>
<feature type="transmembrane region" description="Helical" evidence="11">
    <location>
        <begin position="332"/>
        <end position="358"/>
    </location>
</feature>
<feature type="transmembrane region" description="Helical" evidence="11">
    <location>
        <begin position="509"/>
        <end position="527"/>
    </location>
</feature>
<evidence type="ECO:0000256" key="7">
    <source>
        <dbReference type="ARBA" id="ARBA00022692"/>
    </source>
</evidence>
<organism evidence="13 14">
    <name type="scientific">Haemophilus pittmaniae</name>
    <dbReference type="NCBI Taxonomy" id="249188"/>
    <lineage>
        <taxon>Bacteria</taxon>
        <taxon>Pseudomonadati</taxon>
        <taxon>Pseudomonadota</taxon>
        <taxon>Gammaproteobacteria</taxon>
        <taxon>Pasteurellales</taxon>
        <taxon>Pasteurellaceae</taxon>
        <taxon>Haemophilus</taxon>
    </lineage>
</organism>
<dbReference type="AlphaFoldDB" id="A0A377IZE6"/>
<evidence type="ECO:0000256" key="4">
    <source>
        <dbReference type="ARBA" id="ARBA00022448"/>
    </source>
</evidence>
<keyword evidence="7 11" id="KW-0812">Transmembrane</keyword>
<feature type="transmembrane region" description="Helical" evidence="11">
    <location>
        <begin position="202"/>
        <end position="225"/>
    </location>
</feature>
<dbReference type="GO" id="GO:0005886">
    <property type="term" value="C:plasma membrane"/>
    <property type="evidence" value="ECO:0007669"/>
    <property type="project" value="UniProtKB-SubCell"/>
</dbReference>
<dbReference type="InterPro" id="IPR000515">
    <property type="entry name" value="MetI-like"/>
</dbReference>
<dbReference type="PROSITE" id="PS50928">
    <property type="entry name" value="ABC_TM1"/>
    <property type="match status" value="2"/>
</dbReference>
<evidence type="ECO:0000256" key="1">
    <source>
        <dbReference type="ARBA" id="ARBA00004429"/>
    </source>
</evidence>
<keyword evidence="6" id="KW-0997">Cell inner membrane</keyword>
<accession>A0A377IZE6</accession>
<dbReference type="NCBIfam" id="TIGR01253">
    <property type="entry name" value="thiP"/>
    <property type="match status" value="1"/>
</dbReference>
<dbReference type="OrthoDB" id="7066776at2"/>
<name>A0A377IZE6_9PAST</name>
<dbReference type="CDD" id="cd06261">
    <property type="entry name" value="TM_PBP2"/>
    <property type="match status" value="2"/>
</dbReference>
<comment type="subcellular location">
    <subcellularLocation>
        <location evidence="1">Cell inner membrane</location>
        <topology evidence="1">Multi-pass membrane protein</topology>
    </subcellularLocation>
</comment>
<dbReference type="NCBIfam" id="NF006952">
    <property type="entry name" value="PRK09433.1-3"/>
    <property type="match status" value="1"/>
</dbReference>
<keyword evidence="8" id="KW-0677">Repeat</keyword>
<proteinExistence type="predicted"/>
<feature type="domain" description="ABC transmembrane type-1" evidence="12">
    <location>
        <begin position="58"/>
        <end position="263"/>
    </location>
</feature>
<evidence type="ECO:0000313" key="14">
    <source>
        <dbReference type="Proteomes" id="UP000255264"/>
    </source>
</evidence>
<gene>
    <name evidence="13" type="ORF">NCTC13335_01414</name>
</gene>
<feature type="transmembrane region" description="Helical" evidence="11">
    <location>
        <begin position="57"/>
        <end position="86"/>
    </location>
</feature>
<keyword evidence="9 11" id="KW-1133">Transmembrane helix</keyword>
<dbReference type="PANTHER" id="PTHR30183:SF9">
    <property type="entry name" value="THIAMINE TRANSPORT SYSTEM PERMEASE PROTEIN THIP"/>
    <property type="match status" value="1"/>
</dbReference>
<evidence type="ECO:0000256" key="6">
    <source>
        <dbReference type="ARBA" id="ARBA00022519"/>
    </source>
</evidence>
<dbReference type="GO" id="GO:0022857">
    <property type="term" value="F:transmembrane transporter activity"/>
    <property type="evidence" value="ECO:0007669"/>
    <property type="project" value="InterPro"/>
</dbReference>
<sequence length="536" mass="60116">MLSLFANLRFRLPEVLLGSVVIIAIFSLYAGALGTLFTVGHEASLHSLWEDAYLHRVIRFSLTQAALSALLSVLLGGLLARILFFLSFSGKAFILRLFSLTFVLPALLAIFGLLGIYGQQGWLTELCQWFGLDWQPRLYGLTGILLAHLFFNIPLAAKVGLQALEAIPSEQRCLAAQLNIRGCNFFRLIEWPYLKTQLLPTFTLIFLLCFSSFTIVLALGGGPQYSTLEVALYQAIFFEFDLPKAALFALVQFVLGAILFSISQFFSPPPESHLSTRNIWKPKAKPAQICLHWMLFLPFLLFIFTPLLHIVWQGIRASNWWNALLNRDLWQALGFSLSLAPTAAIFALTLGMAILFTVRRLMWLNQMTAANTLLTAGMVVLAIPTLILAVGLFIWLQDWELANWQLFGLVALCNALAALPFVLRILHPPMWRNLQSYEHLCQSLGLRGYSRWRLVEYPLLKPALKYAFALAATLSLGDFTAIALFGSPDFTSLPALLYRQIGQYRTEDGAITALILLLLCVLLFIFIERNKGGQYD</sequence>
<evidence type="ECO:0000256" key="3">
    <source>
        <dbReference type="ARBA" id="ARBA00016947"/>
    </source>
</evidence>
<feature type="transmembrane region" description="Helical" evidence="11">
    <location>
        <begin position="93"/>
        <end position="118"/>
    </location>
</feature>
<dbReference type="EMBL" id="UGHS01000004">
    <property type="protein sequence ID" value="STO93532.1"/>
    <property type="molecule type" value="Genomic_DNA"/>
</dbReference>
<evidence type="ECO:0000256" key="9">
    <source>
        <dbReference type="ARBA" id="ARBA00022989"/>
    </source>
</evidence>
<evidence type="ECO:0000256" key="11">
    <source>
        <dbReference type="SAM" id="Phobius"/>
    </source>
</evidence>
<evidence type="ECO:0000256" key="10">
    <source>
        <dbReference type="ARBA" id="ARBA00023136"/>
    </source>
</evidence>
<protein>
    <recommendedName>
        <fullName evidence="3">Thiamine transport system permease protein ThiP</fullName>
    </recommendedName>
</protein>
<dbReference type="PANTHER" id="PTHR30183">
    <property type="entry name" value="MOLYBDENUM TRANSPORT SYSTEM PERMEASE PROTEIN MODB"/>
    <property type="match status" value="1"/>
</dbReference>
<keyword evidence="10 11" id="KW-0472">Membrane</keyword>
<keyword evidence="14" id="KW-1185">Reference proteome</keyword>
<feature type="transmembrane region" description="Helical" evidence="11">
    <location>
        <begin position="245"/>
        <end position="268"/>
    </location>
</feature>
<feature type="transmembrane region" description="Helical" evidence="11">
    <location>
        <begin position="370"/>
        <end position="396"/>
    </location>
</feature>
<dbReference type="Gene3D" id="1.10.3720.10">
    <property type="entry name" value="MetI-like"/>
    <property type="match status" value="2"/>
</dbReference>
<evidence type="ECO:0000256" key="5">
    <source>
        <dbReference type="ARBA" id="ARBA00022475"/>
    </source>
</evidence>
<evidence type="ECO:0000256" key="2">
    <source>
        <dbReference type="ARBA" id="ARBA00011650"/>
    </source>
</evidence>
<evidence type="ECO:0000313" key="13">
    <source>
        <dbReference type="EMBL" id="STO93532.1"/>
    </source>
</evidence>
<reference evidence="13 14" key="1">
    <citation type="submission" date="2018-06" db="EMBL/GenBank/DDBJ databases">
        <authorList>
            <consortium name="Pathogen Informatics"/>
            <person name="Doyle S."/>
        </authorList>
    </citation>
    <scope>NUCLEOTIDE SEQUENCE [LARGE SCALE GENOMIC DNA]</scope>
    <source>
        <strain evidence="13 14">NCTC13335</strain>
    </source>
</reference>
<dbReference type="SUPFAM" id="SSF161098">
    <property type="entry name" value="MetI-like"/>
    <property type="match status" value="2"/>
</dbReference>
<keyword evidence="4" id="KW-0813">Transport</keyword>
<feature type="domain" description="ABC transmembrane type-1" evidence="12">
    <location>
        <begin position="333"/>
        <end position="527"/>
    </location>
</feature>
<feature type="transmembrane region" description="Helical" evidence="11">
    <location>
        <begin position="12"/>
        <end position="37"/>
    </location>
</feature>
<dbReference type="InterPro" id="IPR035906">
    <property type="entry name" value="MetI-like_sf"/>
</dbReference>
<feature type="transmembrane region" description="Helical" evidence="11">
    <location>
        <begin position="289"/>
        <end position="312"/>
    </location>
</feature>
<evidence type="ECO:0000259" key="12">
    <source>
        <dbReference type="PROSITE" id="PS50928"/>
    </source>
</evidence>
<comment type="subunit">
    <text evidence="2">The complex is composed of two ATP-binding proteins (ThiQ), two transmembrane proteins (ThiP) and a solute-binding protein (ThiB).</text>
</comment>
<dbReference type="RefSeq" id="WP_115003237.1">
    <property type="nucleotide sequence ID" value="NZ_UGHS01000004.1"/>
</dbReference>
<dbReference type="GO" id="GO:0015888">
    <property type="term" value="P:thiamine transport"/>
    <property type="evidence" value="ECO:0007669"/>
    <property type="project" value="InterPro"/>
</dbReference>
<dbReference type="Proteomes" id="UP000255264">
    <property type="component" value="Unassembled WGS sequence"/>
</dbReference>
<feature type="transmembrane region" description="Helical" evidence="11">
    <location>
        <begin position="402"/>
        <end position="423"/>
    </location>
</feature>
<evidence type="ECO:0000256" key="8">
    <source>
        <dbReference type="ARBA" id="ARBA00022737"/>
    </source>
</evidence>
<keyword evidence="5" id="KW-1003">Cell membrane</keyword>
<dbReference type="InterPro" id="IPR005947">
    <property type="entry name" value="ThiP_ABC_transpt"/>
</dbReference>
<feature type="transmembrane region" description="Helical" evidence="11">
    <location>
        <begin position="466"/>
        <end position="486"/>
    </location>
</feature>